<feature type="domain" description="Zinc finger CHC2-type" evidence="4">
    <location>
        <begin position="62"/>
        <end position="118"/>
    </location>
</feature>
<dbReference type="Gene3D" id="3.90.580.10">
    <property type="entry name" value="Zinc finger, CHC2-type domain"/>
    <property type="match status" value="1"/>
</dbReference>
<dbReference type="GO" id="GO:0005737">
    <property type="term" value="C:cytoplasm"/>
    <property type="evidence" value="ECO:0007669"/>
    <property type="project" value="TreeGrafter"/>
</dbReference>
<dbReference type="SUPFAM" id="SSF57783">
    <property type="entry name" value="Zinc beta-ribbon"/>
    <property type="match status" value="1"/>
</dbReference>
<gene>
    <name evidence="5" type="ORF">JW646_20065</name>
</gene>
<reference evidence="5 6" key="1">
    <citation type="journal article" date="2023" name="Int. J. Syst. Evol. Microbiol.">
        <title>Terrisporobacter hibernicus sp. nov., isolated from bovine faeces in Northern Ireland.</title>
        <authorList>
            <person name="Mitchell M."/>
            <person name="Nguyen S.V."/>
            <person name="Connor M."/>
            <person name="Fairley D.J."/>
            <person name="Donoghue O."/>
            <person name="Marshall H."/>
            <person name="Koolman L."/>
            <person name="McMullan G."/>
            <person name="Schaffer K.E."/>
            <person name="McGrath J.W."/>
            <person name="Fanning S."/>
        </authorList>
    </citation>
    <scope>NUCLEOTIDE SEQUENCE [LARGE SCALE GENOMIC DNA]</scope>
    <source>
        <strain evidence="5 6">MCA3</strain>
        <plasmid evidence="5 6">unnamed</plasmid>
    </source>
</reference>
<keyword evidence="1" id="KW-0479">Metal-binding</keyword>
<dbReference type="PANTHER" id="PTHR30313:SF2">
    <property type="entry name" value="DNA PRIMASE"/>
    <property type="match status" value="1"/>
</dbReference>
<protein>
    <recommendedName>
        <fullName evidence="4">Zinc finger CHC2-type domain-containing protein</fullName>
    </recommendedName>
</protein>
<evidence type="ECO:0000313" key="5">
    <source>
        <dbReference type="EMBL" id="UEL49879.1"/>
    </source>
</evidence>
<dbReference type="InterPro" id="IPR002694">
    <property type="entry name" value="Znf_CHC2"/>
</dbReference>
<proteinExistence type="predicted"/>
<dbReference type="Gene3D" id="3.40.1360.10">
    <property type="match status" value="1"/>
</dbReference>
<evidence type="ECO:0000256" key="1">
    <source>
        <dbReference type="ARBA" id="ARBA00022723"/>
    </source>
</evidence>
<dbReference type="AlphaFoldDB" id="A0AAX2ZNX5"/>
<organism evidence="5 6">
    <name type="scientific">Terrisporobacter hibernicus</name>
    <dbReference type="NCBI Taxonomy" id="2813371"/>
    <lineage>
        <taxon>Bacteria</taxon>
        <taxon>Bacillati</taxon>
        <taxon>Bacillota</taxon>
        <taxon>Clostridia</taxon>
        <taxon>Peptostreptococcales</taxon>
        <taxon>Peptostreptococcaceae</taxon>
        <taxon>Terrisporobacter</taxon>
    </lineage>
</organism>
<dbReference type="RefSeq" id="WP_228417413.1">
    <property type="nucleotide sequence ID" value="NZ_CP081136.1"/>
</dbReference>
<name>A0AAX2ZNX5_9FIRM</name>
<geneLocation type="plasmid" evidence="5 6">
    <name>unnamed</name>
</geneLocation>
<dbReference type="InterPro" id="IPR050219">
    <property type="entry name" value="DnaG_primase"/>
</dbReference>
<dbReference type="GO" id="GO:0008270">
    <property type="term" value="F:zinc ion binding"/>
    <property type="evidence" value="ECO:0007669"/>
    <property type="project" value="UniProtKB-KW"/>
</dbReference>
<accession>A0AAX2ZNX5</accession>
<dbReference type="PANTHER" id="PTHR30313">
    <property type="entry name" value="DNA PRIMASE"/>
    <property type="match status" value="1"/>
</dbReference>
<dbReference type="SMART" id="SM00400">
    <property type="entry name" value="ZnF_CHCC"/>
    <property type="match status" value="1"/>
</dbReference>
<keyword evidence="3" id="KW-0862">Zinc</keyword>
<dbReference type="KEGG" id="tem:JW646_20065"/>
<dbReference type="GO" id="GO:0006269">
    <property type="term" value="P:DNA replication, synthesis of primer"/>
    <property type="evidence" value="ECO:0007669"/>
    <property type="project" value="TreeGrafter"/>
</dbReference>
<keyword evidence="6" id="KW-1185">Reference proteome</keyword>
<dbReference type="EMBL" id="CP081136">
    <property type="protein sequence ID" value="UEL49879.1"/>
    <property type="molecule type" value="Genomic_DNA"/>
</dbReference>
<evidence type="ECO:0000256" key="3">
    <source>
        <dbReference type="ARBA" id="ARBA00022833"/>
    </source>
</evidence>
<dbReference type="Proteomes" id="UP001198983">
    <property type="component" value="Plasmid unnamed"/>
</dbReference>
<dbReference type="GO" id="GO:0003677">
    <property type="term" value="F:DNA binding"/>
    <property type="evidence" value="ECO:0007669"/>
    <property type="project" value="InterPro"/>
</dbReference>
<keyword evidence="5" id="KW-0614">Plasmid</keyword>
<evidence type="ECO:0000256" key="2">
    <source>
        <dbReference type="ARBA" id="ARBA00022771"/>
    </source>
</evidence>
<sequence length="932" mass="108741">MQYTNTVQQIPQKMQSNAQLGGGLNGKKDAFKDAVDEIRSLNCLISIMQNYNINFKKDNSGYYTNCVFHNDKTPSLRLSDKGNRAIYHCFGCGEQGDIINFICKMENVDNITALRKAYDILGRDLKYNTISDNKVENFKNFIKTNHSTIIRNKETYNLEDIYIYFDEDKKPLYCKIKYKNLLGKKHFITKSLIEMDIGYKYGDHKGFDQCKKVLYNLVEIKKAISKDDWIFFVEGEKDVETLRKINFTATTIYTKKWQNFYDEDLKNAKVIFIGDSGRSGQEFKNFIIEKLKKCCKGLKIIDLPGIEKIGDGKNKDVTDWLESGKTSKELLQIVKKSLNILDKNTLQQDEDGIYKIENEEVKESRRYITNFQIIDVTLYRNEDNNNKIIKLNLKSNHRQSIIEADAASCFSDVKIFRRYLGIDYIFYGEIQDLTKLHQWIINYFIKEDVSIFTKTGIRKINDEYVLVTNKGILKANGDFDATRKAINTIHNIDFANLDILNKYEAEVLSKHLFNFNSKENIYNTLGLGAANMLNTFARDSFMDNLPILQNLGESKSGKSKVLKILMLLFNDTNVGMSLSVSTDFELLKSFDETYLPVFLDDVNISKVSYCKLNFLSNHIRAITQGYENTKVTENLDLQKFAYNASLIISGDEEIQETAVKSRSNIVWYATSDFTRESKESVEFLCNSEEGQKLLRRFSKSLYLRVLNYYINGAFDNEYLVTRFKYDFDERLSLNNSREINTATYTMMGLELIYNTFESLGVEMNKIINLVEASDIIINNLKFNVLEENQNRFKSGYEKILEDINNLIYIPDRKVRLEENVHYKILSNNIHIAFDFKTIYDKLNNYYKQYKNEDEKLLNYNTFIKMISRSAYIADRDPKEHYKAVKIKVLVEDKNGFLDYITKNKMMFILKINEVKKLEMDNIFPIDYNENES</sequence>
<keyword evidence="2" id="KW-0863">Zinc-finger</keyword>
<dbReference type="InterPro" id="IPR036977">
    <property type="entry name" value="DNA_primase_Znf_CHC2"/>
</dbReference>
<dbReference type="GO" id="GO:0003899">
    <property type="term" value="F:DNA-directed RNA polymerase activity"/>
    <property type="evidence" value="ECO:0007669"/>
    <property type="project" value="InterPro"/>
</dbReference>
<dbReference type="Pfam" id="PF01807">
    <property type="entry name" value="Zn_ribbon_DnaG"/>
    <property type="match status" value="1"/>
</dbReference>
<evidence type="ECO:0000259" key="4">
    <source>
        <dbReference type="SMART" id="SM00400"/>
    </source>
</evidence>
<evidence type="ECO:0000313" key="6">
    <source>
        <dbReference type="Proteomes" id="UP001198983"/>
    </source>
</evidence>